<keyword evidence="4" id="KW-1185">Reference proteome</keyword>
<dbReference type="InterPro" id="IPR029063">
    <property type="entry name" value="SAM-dependent_MTases_sf"/>
</dbReference>
<dbReference type="AlphaFoldDB" id="A0A4R1RKV4"/>
<dbReference type="CDD" id="cd02440">
    <property type="entry name" value="AdoMet_MTases"/>
    <property type="match status" value="1"/>
</dbReference>
<name>A0A4R1RKV4_9FLAO</name>
<sequence>MTISLDPRSFLRIPFIYTSYKKLVGGYGARKLFVKNIVRAKPNQKILDIGCGPGDILDFLPEVNYFGFDLDENYIKKAKSKYQDKGKFTCSGITDFTLPDPGTFDIVIASGIVHHLNNQEAKKLFKTAKKALKPKGRFITLDGCFIKKQNLISYLLLKLDRGLFIRKKMNMKPLPMNHFKM</sequence>
<dbReference type="EMBL" id="SLUP01000003">
    <property type="protein sequence ID" value="TCL66659.1"/>
    <property type="molecule type" value="Genomic_DNA"/>
</dbReference>
<dbReference type="Gene3D" id="3.40.50.150">
    <property type="entry name" value="Vaccinia Virus protein VP39"/>
    <property type="match status" value="1"/>
</dbReference>
<dbReference type="InterPro" id="IPR041698">
    <property type="entry name" value="Methyltransf_25"/>
</dbReference>
<dbReference type="OrthoDB" id="9789123at2"/>
<keyword evidence="1 3" id="KW-0808">Transferase</keyword>
<dbReference type="GO" id="GO:0008168">
    <property type="term" value="F:methyltransferase activity"/>
    <property type="evidence" value="ECO:0007669"/>
    <property type="project" value="UniProtKB-KW"/>
</dbReference>
<dbReference type="PANTHER" id="PTHR43861">
    <property type="entry name" value="TRANS-ACONITATE 2-METHYLTRANSFERASE-RELATED"/>
    <property type="match status" value="1"/>
</dbReference>
<evidence type="ECO:0000313" key="4">
    <source>
        <dbReference type="Proteomes" id="UP000295455"/>
    </source>
</evidence>
<reference evidence="3 4" key="1">
    <citation type="submission" date="2019-03" db="EMBL/GenBank/DDBJ databases">
        <title>Genomic Encyclopedia of Type Strains, Phase IV (KMG-IV): sequencing the most valuable type-strain genomes for metagenomic binning, comparative biology and taxonomic classification.</title>
        <authorList>
            <person name="Goeker M."/>
        </authorList>
    </citation>
    <scope>NUCLEOTIDE SEQUENCE [LARGE SCALE GENOMIC DNA]</scope>
    <source>
        <strain evidence="3 4">DSM 18792</strain>
    </source>
</reference>
<dbReference type="Proteomes" id="UP000295455">
    <property type="component" value="Unassembled WGS sequence"/>
</dbReference>
<evidence type="ECO:0000259" key="2">
    <source>
        <dbReference type="Pfam" id="PF13649"/>
    </source>
</evidence>
<evidence type="ECO:0000256" key="1">
    <source>
        <dbReference type="ARBA" id="ARBA00022679"/>
    </source>
</evidence>
<dbReference type="GO" id="GO:0032259">
    <property type="term" value="P:methylation"/>
    <property type="evidence" value="ECO:0007669"/>
    <property type="project" value="UniProtKB-KW"/>
</dbReference>
<proteinExistence type="predicted"/>
<keyword evidence="3" id="KW-0489">Methyltransferase</keyword>
<organism evidence="3 4">
    <name type="scientific">Mariniflexile fucanivorans</name>
    <dbReference type="NCBI Taxonomy" id="264023"/>
    <lineage>
        <taxon>Bacteria</taxon>
        <taxon>Pseudomonadati</taxon>
        <taxon>Bacteroidota</taxon>
        <taxon>Flavobacteriia</taxon>
        <taxon>Flavobacteriales</taxon>
        <taxon>Flavobacteriaceae</taxon>
        <taxon>Mariniflexile</taxon>
    </lineage>
</organism>
<evidence type="ECO:0000313" key="3">
    <source>
        <dbReference type="EMBL" id="TCL66659.1"/>
    </source>
</evidence>
<protein>
    <submittedName>
        <fullName evidence="3">Methyltransferase family protein</fullName>
    </submittedName>
</protein>
<feature type="domain" description="Methyltransferase" evidence="2">
    <location>
        <begin position="46"/>
        <end position="136"/>
    </location>
</feature>
<gene>
    <name evidence="3" type="ORF">EV196_10368</name>
</gene>
<dbReference type="SUPFAM" id="SSF53335">
    <property type="entry name" value="S-adenosyl-L-methionine-dependent methyltransferases"/>
    <property type="match status" value="1"/>
</dbReference>
<dbReference type="Pfam" id="PF13649">
    <property type="entry name" value="Methyltransf_25"/>
    <property type="match status" value="1"/>
</dbReference>
<accession>A0A4R1RKV4</accession>
<dbReference type="RefSeq" id="WP_132216766.1">
    <property type="nucleotide sequence ID" value="NZ_OX156936.1"/>
</dbReference>
<comment type="caution">
    <text evidence="3">The sequence shown here is derived from an EMBL/GenBank/DDBJ whole genome shotgun (WGS) entry which is preliminary data.</text>
</comment>